<dbReference type="InterPro" id="IPR012338">
    <property type="entry name" value="Beta-lactam/transpept-like"/>
</dbReference>
<sequence>MPAMWAEIQQLINRFPGKVGIWLENLHSHEHYAHNPDWRVLAASTIKLPMLCYALSTGVDLRKRLEVKPETVAGGSGVLKELSPGLSLPLLDLLTLMIVVSDNTATNVVLDYFGHKEPFNAYYRAQGWRNTYSAGMLSLPDERPDPRRVKGEASTVSAEDLGLLLKRLWHGELLSPEATQTALSILSRQQMTFFLRYLPADLDDLEEGKAPFKLYSKSGEIRQCRHDAGILAKDNLAYSLVVLTETELDPRFHPDHPAVLLIGKIASVLYQHRLS</sequence>
<dbReference type="Pfam" id="PF13354">
    <property type="entry name" value="Beta-lactamase2"/>
    <property type="match status" value="1"/>
</dbReference>
<evidence type="ECO:0000313" key="2">
    <source>
        <dbReference type="EMBL" id="RIH88560.1"/>
    </source>
</evidence>
<proteinExistence type="predicted"/>
<dbReference type="InterPro" id="IPR000871">
    <property type="entry name" value="Beta-lactam_class-A"/>
</dbReference>
<keyword evidence="3" id="KW-1185">Reference proteome</keyword>
<protein>
    <submittedName>
        <fullName evidence="2">Beta-lactamase enzyme family protein</fullName>
    </submittedName>
</protein>
<dbReference type="EMBL" id="QWLA01000009">
    <property type="protein sequence ID" value="RIH88560.1"/>
    <property type="molecule type" value="Genomic_DNA"/>
</dbReference>
<evidence type="ECO:0000313" key="3">
    <source>
        <dbReference type="Proteomes" id="UP000265341"/>
    </source>
</evidence>
<dbReference type="GO" id="GO:0030655">
    <property type="term" value="P:beta-lactam antibiotic catabolic process"/>
    <property type="evidence" value="ECO:0007669"/>
    <property type="project" value="InterPro"/>
</dbReference>
<dbReference type="Gene3D" id="3.40.710.10">
    <property type="entry name" value="DD-peptidase/beta-lactamase superfamily"/>
    <property type="match status" value="1"/>
</dbReference>
<name>A0A399EXZ8_9DEIN</name>
<dbReference type="Proteomes" id="UP000265341">
    <property type="component" value="Unassembled WGS sequence"/>
</dbReference>
<dbReference type="PANTHER" id="PTHR35333">
    <property type="entry name" value="BETA-LACTAMASE"/>
    <property type="match status" value="1"/>
</dbReference>
<gene>
    <name evidence="2" type="ORF">Mrose_00792</name>
</gene>
<accession>A0A399EXZ8</accession>
<reference evidence="2 3" key="1">
    <citation type="submission" date="2018-08" db="EMBL/GenBank/DDBJ databases">
        <title>Meiothermus roseus NBRC 110900 genome sequencing project.</title>
        <authorList>
            <person name="Da Costa M.S."/>
            <person name="Albuquerque L."/>
            <person name="Raposo P."/>
            <person name="Froufe H.J.C."/>
            <person name="Barroso C.S."/>
            <person name="Egas C."/>
        </authorList>
    </citation>
    <scope>NUCLEOTIDE SEQUENCE [LARGE SCALE GENOMIC DNA]</scope>
    <source>
        <strain evidence="2 3">NBRC 110900</strain>
    </source>
</reference>
<dbReference type="RefSeq" id="WP_245969537.1">
    <property type="nucleotide sequence ID" value="NZ_QWLA01000009.1"/>
</dbReference>
<comment type="caution">
    <text evidence="2">The sequence shown here is derived from an EMBL/GenBank/DDBJ whole genome shotgun (WGS) entry which is preliminary data.</text>
</comment>
<dbReference type="GO" id="GO:0046677">
    <property type="term" value="P:response to antibiotic"/>
    <property type="evidence" value="ECO:0007669"/>
    <property type="project" value="InterPro"/>
</dbReference>
<dbReference type="InterPro" id="IPR045155">
    <property type="entry name" value="Beta-lactam_cat"/>
</dbReference>
<feature type="domain" description="Beta-lactamase class A catalytic" evidence="1">
    <location>
        <begin position="20"/>
        <end position="244"/>
    </location>
</feature>
<dbReference type="PANTHER" id="PTHR35333:SF4">
    <property type="entry name" value="SLR0121 PROTEIN"/>
    <property type="match status" value="1"/>
</dbReference>
<dbReference type="SUPFAM" id="SSF56601">
    <property type="entry name" value="beta-lactamase/transpeptidase-like"/>
    <property type="match status" value="1"/>
</dbReference>
<dbReference type="AlphaFoldDB" id="A0A399EXZ8"/>
<organism evidence="2 3">
    <name type="scientific">Calidithermus roseus</name>
    <dbReference type="NCBI Taxonomy" id="1644118"/>
    <lineage>
        <taxon>Bacteria</taxon>
        <taxon>Thermotogati</taxon>
        <taxon>Deinococcota</taxon>
        <taxon>Deinococci</taxon>
        <taxon>Thermales</taxon>
        <taxon>Thermaceae</taxon>
        <taxon>Calidithermus</taxon>
    </lineage>
</organism>
<evidence type="ECO:0000259" key="1">
    <source>
        <dbReference type="Pfam" id="PF13354"/>
    </source>
</evidence>
<dbReference type="GO" id="GO:0008800">
    <property type="term" value="F:beta-lactamase activity"/>
    <property type="evidence" value="ECO:0007669"/>
    <property type="project" value="InterPro"/>
</dbReference>